<feature type="compositionally biased region" description="Acidic residues" evidence="1">
    <location>
        <begin position="638"/>
        <end position="648"/>
    </location>
</feature>
<feature type="region of interest" description="Disordered" evidence="1">
    <location>
        <begin position="311"/>
        <end position="333"/>
    </location>
</feature>
<evidence type="ECO:0000256" key="1">
    <source>
        <dbReference type="SAM" id="MobiDB-lite"/>
    </source>
</evidence>
<evidence type="ECO:0008006" key="4">
    <source>
        <dbReference type="Google" id="ProtNLM"/>
    </source>
</evidence>
<feature type="region of interest" description="Disordered" evidence="1">
    <location>
        <begin position="625"/>
        <end position="700"/>
    </location>
</feature>
<evidence type="ECO:0000313" key="3">
    <source>
        <dbReference type="Proteomes" id="UP001309876"/>
    </source>
</evidence>
<accession>A0AAN7SXD3</accession>
<dbReference type="EMBL" id="JAVRRJ010000006">
    <property type="protein sequence ID" value="KAK5083932.1"/>
    <property type="molecule type" value="Genomic_DNA"/>
</dbReference>
<reference evidence="2 3" key="1">
    <citation type="submission" date="2023-08" db="EMBL/GenBank/DDBJ databases">
        <title>Black Yeasts Isolated from many extreme environments.</title>
        <authorList>
            <person name="Coleine C."/>
            <person name="Stajich J.E."/>
            <person name="Selbmann L."/>
        </authorList>
    </citation>
    <scope>NUCLEOTIDE SEQUENCE [LARGE SCALE GENOMIC DNA]</scope>
    <source>
        <strain evidence="2 3">CCFEE 5910</strain>
    </source>
</reference>
<feature type="compositionally biased region" description="Acidic residues" evidence="1">
    <location>
        <begin position="663"/>
        <end position="674"/>
    </location>
</feature>
<protein>
    <recommendedName>
        <fullName evidence="4">F-box domain-containing protein</fullName>
    </recommendedName>
</protein>
<dbReference type="AlphaFoldDB" id="A0AAN7SXD3"/>
<name>A0AAN7SXD3_9EURO</name>
<sequence length="727" mass="83149">MGVDALTYGLSTLVMAHDVLGEAIQQSSSSCQCCEKHTPPRLKLQSLNLPMRTRRGNYYARFTRKFSLGNGPSDWVSEYSITKEGGKMLGTLVALAIGRMHNLEAFVWDMPTGVLRDVWIALASLANRDDSDCRLEKVWVRWHDNRDVAPFPRDARHHTVPSLLHGNISSLFHIPAYPTVEFPTFSILPALKSITVLDIDELSYAEELGILLERSLEKVQELRVGVAAYAQREIVFRPRDDRAPASYVHEHHVSFPGTARLPSQAKSPQDVIEHTNTEVELLGEMLSAHSLQEDTDEIRLGSHDYRYTTPILNTSEQPSSPLPPVTRQPVREASKRKLKLSTLELERVYLSIPVLSRAIDWSRLESLTLLGCTNHEELWSAMHREFAPASLHRTTPSRFGSSITRQRANSSSVNALDASEYKLKIKRLHTDTVSKSLLGFIKNTLAPDTLEWLFLQRTPACPCNVSIEDIYRSAIRRHKSSLHKLLIDSEYKHMPRFERERPDREPPETHWQDWLFHEDLVTCITSGKMRLRELSMSIDHKKWHYFLQRLPYATSLRSLHISHIANHPNGRHYDREEIARSLLNIIAVRPEIELCYFGIEKKCYEILEYTSKYVRPVSPLRNYVSSSSYGQHMHSTIDEDDENGDNDDGGVTHNLNHIGPGDFSDDDDDDDNDHEDIQSNLSSRIGDSSDDEDTADNDDEVAREFKLREILFYDDKISIFKARHGKL</sequence>
<organism evidence="2 3">
    <name type="scientific">Lithohypha guttulata</name>
    <dbReference type="NCBI Taxonomy" id="1690604"/>
    <lineage>
        <taxon>Eukaryota</taxon>
        <taxon>Fungi</taxon>
        <taxon>Dikarya</taxon>
        <taxon>Ascomycota</taxon>
        <taxon>Pezizomycotina</taxon>
        <taxon>Eurotiomycetes</taxon>
        <taxon>Chaetothyriomycetidae</taxon>
        <taxon>Chaetothyriales</taxon>
        <taxon>Trichomeriaceae</taxon>
        <taxon>Lithohypha</taxon>
    </lineage>
</organism>
<feature type="compositionally biased region" description="Acidic residues" evidence="1">
    <location>
        <begin position="688"/>
        <end position="699"/>
    </location>
</feature>
<proteinExistence type="predicted"/>
<comment type="caution">
    <text evidence="2">The sequence shown here is derived from an EMBL/GenBank/DDBJ whole genome shotgun (WGS) entry which is preliminary data.</text>
</comment>
<evidence type="ECO:0000313" key="2">
    <source>
        <dbReference type="EMBL" id="KAK5083932.1"/>
    </source>
</evidence>
<dbReference type="Proteomes" id="UP001309876">
    <property type="component" value="Unassembled WGS sequence"/>
</dbReference>
<keyword evidence="3" id="KW-1185">Reference proteome</keyword>
<gene>
    <name evidence="2" type="ORF">LTR05_006439</name>
</gene>
<feature type="compositionally biased region" description="Polar residues" evidence="1">
    <location>
        <begin position="625"/>
        <end position="634"/>
    </location>
</feature>